<feature type="signal peptide" evidence="1">
    <location>
        <begin position="1"/>
        <end position="25"/>
    </location>
</feature>
<evidence type="ECO:0000256" key="1">
    <source>
        <dbReference type="SAM" id="SignalP"/>
    </source>
</evidence>
<proteinExistence type="predicted"/>
<dbReference type="AlphaFoldDB" id="A0A269THR9"/>
<dbReference type="Proteomes" id="UP000216943">
    <property type="component" value="Unassembled WGS sequence"/>
</dbReference>
<feature type="chain" id="PRO_5012289440" description="Lipoprotein" evidence="1">
    <location>
        <begin position="26"/>
        <end position="61"/>
    </location>
</feature>
<keyword evidence="1" id="KW-0732">Signal</keyword>
<protein>
    <recommendedName>
        <fullName evidence="4">Lipoprotein</fullName>
    </recommendedName>
</protein>
<reference evidence="3" key="1">
    <citation type="submission" date="2017-08" db="EMBL/GenBank/DDBJ databases">
        <authorList>
            <person name="Alvarez-Ponce D."/>
            <person name="Weitzman C.L."/>
            <person name="Tillett R.L."/>
            <person name="Sandmeier F.C."/>
            <person name="Tracy C.R."/>
        </authorList>
    </citation>
    <scope>NUCLEOTIDE SEQUENCE [LARGE SCALE GENOMIC DNA]</scope>
    <source>
        <strain evidence="3">723</strain>
    </source>
</reference>
<evidence type="ECO:0000313" key="3">
    <source>
        <dbReference type="Proteomes" id="UP000216943"/>
    </source>
</evidence>
<sequence>MKLKKFLAVSSALAALGAVTAFAVACSTTTTQKSTKTDSPGLPVDLPVVGTNLTGIQLKQV</sequence>
<evidence type="ECO:0008006" key="4">
    <source>
        <dbReference type="Google" id="ProtNLM"/>
    </source>
</evidence>
<dbReference type="RefSeq" id="WP_095335083.1">
    <property type="nucleotide sequence ID" value="NZ_NQNY01000015.1"/>
</dbReference>
<name>A0A269THR9_9BACT</name>
<gene>
    <name evidence="2" type="ORF">CJJ23_04110</name>
</gene>
<dbReference type="EMBL" id="NQNY01000015">
    <property type="protein sequence ID" value="PAK21022.1"/>
    <property type="molecule type" value="Genomic_DNA"/>
</dbReference>
<organism evidence="2 3">
    <name type="scientific">Mycoplasmopsis agassizii</name>
    <dbReference type="NCBI Taxonomy" id="33922"/>
    <lineage>
        <taxon>Bacteria</taxon>
        <taxon>Bacillati</taxon>
        <taxon>Mycoplasmatota</taxon>
        <taxon>Mycoplasmoidales</taxon>
        <taxon>Metamycoplasmataceae</taxon>
        <taxon>Mycoplasmopsis</taxon>
    </lineage>
</organism>
<evidence type="ECO:0000313" key="2">
    <source>
        <dbReference type="EMBL" id="PAK21022.1"/>
    </source>
</evidence>
<accession>A0A269THR9</accession>
<comment type="caution">
    <text evidence="2">The sequence shown here is derived from an EMBL/GenBank/DDBJ whole genome shotgun (WGS) entry which is preliminary data.</text>
</comment>
<dbReference type="PROSITE" id="PS51257">
    <property type="entry name" value="PROKAR_LIPOPROTEIN"/>
    <property type="match status" value="1"/>
</dbReference>